<evidence type="ECO:0000259" key="2">
    <source>
        <dbReference type="Pfam" id="PF03435"/>
    </source>
</evidence>
<dbReference type="InterPro" id="IPR005097">
    <property type="entry name" value="Sacchrp_dh_NADP-bd"/>
</dbReference>
<feature type="domain" description="Saccharopine dehydrogenase NADP binding" evidence="2">
    <location>
        <begin position="9"/>
        <end position="141"/>
    </location>
</feature>
<dbReference type="Gene3D" id="3.40.50.720">
    <property type="entry name" value="NAD(P)-binding Rossmann-like Domain"/>
    <property type="match status" value="1"/>
</dbReference>
<evidence type="ECO:0000313" key="3">
    <source>
        <dbReference type="EMBL" id="CAD7645341.1"/>
    </source>
</evidence>
<reference evidence="3" key="1">
    <citation type="submission" date="2020-11" db="EMBL/GenBank/DDBJ databases">
        <authorList>
            <person name="Tran Van P."/>
        </authorList>
    </citation>
    <scope>NUCLEOTIDE SEQUENCE</scope>
</reference>
<accession>A0A7R9LRE6</accession>
<comment type="similarity">
    <text evidence="1">Belongs to the saccharopine dehydrogenase family.</text>
</comment>
<dbReference type="GO" id="GO:0005886">
    <property type="term" value="C:plasma membrane"/>
    <property type="evidence" value="ECO:0007669"/>
    <property type="project" value="TreeGrafter"/>
</dbReference>
<dbReference type="EMBL" id="CAJPIZ010033845">
    <property type="protein sequence ID" value="CAG2120514.1"/>
    <property type="molecule type" value="Genomic_DNA"/>
</dbReference>
<evidence type="ECO:0000313" key="4">
    <source>
        <dbReference type="Proteomes" id="UP000759131"/>
    </source>
</evidence>
<proteinExistence type="inferred from homology"/>
<organism evidence="3">
    <name type="scientific">Medioppia subpectinata</name>
    <dbReference type="NCBI Taxonomy" id="1979941"/>
    <lineage>
        <taxon>Eukaryota</taxon>
        <taxon>Metazoa</taxon>
        <taxon>Ecdysozoa</taxon>
        <taxon>Arthropoda</taxon>
        <taxon>Chelicerata</taxon>
        <taxon>Arachnida</taxon>
        <taxon>Acari</taxon>
        <taxon>Acariformes</taxon>
        <taxon>Sarcoptiformes</taxon>
        <taxon>Oribatida</taxon>
        <taxon>Brachypylina</taxon>
        <taxon>Oppioidea</taxon>
        <taxon>Oppiidae</taxon>
        <taxon>Medioppia</taxon>
    </lineage>
</organism>
<evidence type="ECO:0000256" key="1">
    <source>
        <dbReference type="ARBA" id="ARBA00038048"/>
    </source>
</evidence>
<gene>
    <name evidence="3" type="ORF">OSB1V03_LOCUS20461</name>
</gene>
<protein>
    <recommendedName>
        <fullName evidence="2">Saccharopine dehydrogenase NADP binding domain-containing protein</fullName>
    </recommendedName>
</protein>
<dbReference type="FunFam" id="3.40.50.720:FF:000178">
    <property type="entry name" value="Saccharopine dehydrogenase-like oxidoreductase"/>
    <property type="match status" value="1"/>
</dbReference>
<dbReference type="InterPro" id="IPR051276">
    <property type="entry name" value="Saccharopine_DH-like_oxidrdct"/>
</dbReference>
<sequence length="217" mass="24098">MSESREFDIVLFGATGFTGQFVVEELARSAQQESIKWATSGRSREKLAKVLTTASAETGIDVTNIATIEADVQSEESLRAMTARTRLVLNTVGPFRFFGEPIIKACVETATNQLDISGEPQYMESMQLKYNKIAHQKGIYIAGACGWGCVVCDLGVQFLKKHFNGELNSVETFLTLKTGPKGLSTNYGTWQSAIHGFATKHELKDLRRQLYREVFTK</sequence>
<dbReference type="AlphaFoldDB" id="A0A7R9LRE6"/>
<dbReference type="SUPFAM" id="SSF51735">
    <property type="entry name" value="NAD(P)-binding Rossmann-fold domains"/>
    <property type="match status" value="1"/>
</dbReference>
<dbReference type="Proteomes" id="UP000759131">
    <property type="component" value="Unassembled WGS sequence"/>
</dbReference>
<dbReference type="InterPro" id="IPR036291">
    <property type="entry name" value="NAD(P)-bd_dom_sf"/>
</dbReference>
<feature type="non-terminal residue" evidence="3">
    <location>
        <position position="1"/>
    </location>
</feature>
<dbReference type="GO" id="GO:0005811">
    <property type="term" value="C:lipid droplet"/>
    <property type="evidence" value="ECO:0007669"/>
    <property type="project" value="TreeGrafter"/>
</dbReference>
<dbReference type="PANTHER" id="PTHR12286:SF5">
    <property type="entry name" value="SACCHAROPINE DEHYDROGENASE-LIKE OXIDOREDUCTASE"/>
    <property type="match status" value="1"/>
</dbReference>
<keyword evidence="4" id="KW-1185">Reference proteome</keyword>
<dbReference type="PANTHER" id="PTHR12286">
    <property type="entry name" value="SACCHAROPINE DEHYDROGENASE-LIKE OXIDOREDUCTASE"/>
    <property type="match status" value="1"/>
</dbReference>
<dbReference type="EMBL" id="OC888420">
    <property type="protein sequence ID" value="CAD7645341.1"/>
    <property type="molecule type" value="Genomic_DNA"/>
</dbReference>
<dbReference type="GO" id="GO:0009247">
    <property type="term" value="P:glycolipid biosynthetic process"/>
    <property type="evidence" value="ECO:0007669"/>
    <property type="project" value="TreeGrafter"/>
</dbReference>
<dbReference type="GO" id="GO:0005739">
    <property type="term" value="C:mitochondrion"/>
    <property type="evidence" value="ECO:0007669"/>
    <property type="project" value="TreeGrafter"/>
</dbReference>
<dbReference type="Pfam" id="PF03435">
    <property type="entry name" value="Sacchrp_dh_NADP"/>
    <property type="match status" value="1"/>
</dbReference>
<dbReference type="OrthoDB" id="10268090at2759"/>
<name>A0A7R9LRE6_9ACAR</name>